<dbReference type="Gene3D" id="1.10.150.60">
    <property type="entry name" value="ARID DNA-binding domain"/>
    <property type="match status" value="1"/>
</dbReference>
<dbReference type="Proteomes" id="UP000236161">
    <property type="component" value="Unassembled WGS sequence"/>
</dbReference>
<evidence type="ECO:0000313" key="10">
    <source>
        <dbReference type="EMBL" id="PKA54510.1"/>
    </source>
</evidence>
<dbReference type="FunFam" id="1.10.30.10:FF:000055">
    <property type="entry name" value="High mobility group B protein 15"/>
    <property type="match status" value="1"/>
</dbReference>
<name>A0A2I0AG36_9ASPA</name>
<evidence type="ECO:0000259" key="8">
    <source>
        <dbReference type="PROSITE" id="PS50118"/>
    </source>
</evidence>
<evidence type="ECO:0000256" key="3">
    <source>
        <dbReference type="ARBA" id="ARBA00023163"/>
    </source>
</evidence>
<feature type="compositionally biased region" description="Basic and acidic residues" evidence="7">
    <location>
        <begin position="487"/>
        <end position="503"/>
    </location>
</feature>
<dbReference type="InterPro" id="IPR001606">
    <property type="entry name" value="ARID_dom"/>
</dbReference>
<evidence type="ECO:0000313" key="11">
    <source>
        <dbReference type="Proteomes" id="UP000236161"/>
    </source>
</evidence>
<feature type="domain" description="ARID" evidence="9">
    <location>
        <begin position="110"/>
        <end position="201"/>
    </location>
</feature>
<evidence type="ECO:0000256" key="1">
    <source>
        <dbReference type="ARBA" id="ARBA00023015"/>
    </source>
</evidence>
<evidence type="ECO:0000256" key="7">
    <source>
        <dbReference type="SAM" id="MobiDB-lite"/>
    </source>
</evidence>
<dbReference type="SUPFAM" id="SSF47095">
    <property type="entry name" value="HMG-box"/>
    <property type="match status" value="1"/>
</dbReference>
<reference evidence="10 11" key="1">
    <citation type="journal article" date="2017" name="Nature">
        <title>The Apostasia genome and the evolution of orchids.</title>
        <authorList>
            <person name="Zhang G.Q."/>
            <person name="Liu K.W."/>
            <person name="Li Z."/>
            <person name="Lohaus R."/>
            <person name="Hsiao Y.Y."/>
            <person name="Niu S.C."/>
            <person name="Wang J.Y."/>
            <person name="Lin Y.C."/>
            <person name="Xu Q."/>
            <person name="Chen L.J."/>
            <person name="Yoshida K."/>
            <person name="Fujiwara S."/>
            <person name="Wang Z.W."/>
            <person name="Zhang Y.Q."/>
            <person name="Mitsuda N."/>
            <person name="Wang M."/>
            <person name="Liu G.H."/>
            <person name="Pecoraro L."/>
            <person name="Huang H.X."/>
            <person name="Xiao X.J."/>
            <person name="Lin M."/>
            <person name="Wu X.Y."/>
            <person name="Wu W.L."/>
            <person name="Chen Y.Y."/>
            <person name="Chang S.B."/>
            <person name="Sakamoto S."/>
            <person name="Ohme-Takagi M."/>
            <person name="Yagi M."/>
            <person name="Zeng S.J."/>
            <person name="Shen C.Y."/>
            <person name="Yeh C.M."/>
            <person name="Luo Y.B."/>
            <person name="Tsai W.C."/>
            <person name="Van de Peer Y."/>
            <person name="Liu Z.J."/>
        </authorList>
    </citation>
    <scope>NUCLEOTIDE SEQUENCE [LARGE SCALE GENOMIC DNA]</scope>
    <source>
        <strain evidence="11">cv. Shenzhen</strain>
        <tissue evidence="10">Stem</tissue>
    </source>
</reference>
<protein>
    <submittedName>
        <fullName evidence="10">High mobility group B protein 15</fullName>
    </submittedName>
</protein>
<feature type="compositionally biased region" description="Polar residues" evidence="7">
    <location>
        <begin position="460"/>
        <end position="476"/>
    </location>
</feature>
<organism evidence="10 11">
    <name type="scientific">Apostasia shenzhenica</name>
    <dbReference type="NCBI Taxonomy" id="1088818"/>
    <lineage>
        <taxon>Eukaryota</taxon>
        <taxon>Viridiplantae</taxon>
        <taxon>Streptophyta</taxon>
        <taxon>Embryophyta</taxon>
        <taxon>Tracheophyta</taxon>
        <taxon>Spermatophyta</taxon>
        <taxon>Magnoliopsida</taxon>
        <taxon>Liliopsida</taxon>
        <taxon>Asparagales</taxon>
        <taxon>Orchidaceae</taxon>
        <taxon>Apostasioideae</taxon>
        <taxon>Apostasia</taxon>
    </lineage>
</organism>
<keyword evidence="4 6" id="KW-0539">Nucleus</keyword>
<feature type="DNA-binding region" description="HMG box" evidence="6">
    <location>
        <begin position="333"/>
        <end position="400"/>
    </location>
</feature>
<feature type="region of interest" description="Disordered" evidence="7">
    <location>
        <begin position="317"/>
        <end position="337"/>
    </location>
</feature>
<sequence>MGLKSFCWSVSRIDGLGMRRTGCRDGISNAFRPLFFISDFGLVPGFCVIWGDEMKDVDGKGAEVVMASEDKGKQLLEQKPEAVPRGDEGVVRNPNYQAYPRPLASYQDVVSDKSFFMETLEKLHAVMRTKFMIPVIGGKELDLHRLFVEVTSRGGIEKVIGDRRWKEVTNVFNFPSTATNASFILRKYYMSLLRHYEQIYFFGAKGWSIPSPVSLSFVSSTPFRPERGSESVQLYPDIQSANLKRRRGSAEATLTGPALPTNQEISGVIDGKFEEGYFVTVMVGATKLKGILFHVPEQNLVQRLPGTTGYCSSRFGRHRRRRKKLSSMDPSHPKPNRSGYNFFFAEQHAKLKLIHSGKDREISRMIGDLWNKLTENEKAVYQERGLKDKERYQSEMAVYKERLRTGQVLSNVMPIQQRPVDPSINMQDMGSKMEVGEGNLPSEDDGIDTEEEKSDDESELATSPETGGAPTESTSIVADPSAVGDAFELRKRDGYKMGNEQDPHTTSTEDADTERAGEPPTDNQ</sequence>
<evidence type="ECO:0000256" key="2">
    <source>
        <dbReference type="ARBA" id="ARBA00023125"/>
    </source>
</evidence>
<dbReference type="SMART" id="SM00398">
    <property type="entry name" value="HMG"/>
    <property type="match status" value="1"/>
</dbReference>
<evidence type="ECO:0000256" key="5">
    <source>
        <dbReference type="ARBA" id="ARBA00054600"/>
    </source>
</evidence>
<keyword evidence="2 6" id="KW-0238">DNA-binding</keyword>
<dbReference type="PROSITE" id="PS51011">
    <property type="entry name" value="ARID"/>
    <property type="match status" value="1"/>
</dbReference>
<feature type="compositionally biased region" description="Acidic residues" evidence="7">
    <location>
        <begin position="442"/>
        <end position="459"/>
    </location>
</feature>
<evidence type="ECO:0000256" key="6">
    <source>
        <dbReference type="PROSITE-ProRule" id="PRU00267"/>
    </source>
</evidence>
<dbReference type="GO" id="GO:0003677">
    <property type="term" value="F:DNA binding"/>
    <property type="evidence" value="ECO:0007669"/>
    <property type="project" value="UniProtKB-UniRule"/>
</dbReference>
<accession>A0A2I0AG36</accession>
<proteinExistence type="predicted"/>
<dbReference type="FunFam" id="1.10.150.60:FF:000022">
    <property type="entry name" value="High mobility group B protein 15"/>
    <property type="match status" value="1"/>
</dbReference>
<dbReference type="PANTHER" id="PTHR46691:SF3">
    <property type="entry name" value="HIGH MOBILITY GROUP B PROTEIN 15"/>
    <property type="match status" value="1"/>
</dbReference>
<dbReference type="EMBL" id="KZ451982">
    <property type="protein sequence ID" value="PKA54510.1"/>
    <property type="molecule type" value="Genomic_DNA"/>
</dbReference>
<evidence type="ECO:0000259" key="9">
    <source>
        <dbReference type="PROSITE" id="PS51011"/>
    </source>
</evidence>
<dbReference type="InterPro" id="IPR036910">
    <property type="entry name" value="HMG_box_dom_sf"/>
</dbReference>
<dbReference type="SMART" id="SM01014">
    <property type="entry name" value="ARID"/>
    <property type="match status" value="1"/>
</dbReference>
<dbReference type="Pfam" id="PF00505">
    <property type="entry name" value="HMG_box"/>
    <property type="match status" value="1"/>
</dbReference>
<dbReference type="Pfam" id="PF01388">
    <property type="entry name" value="ARID"/>
    <property type="match status" value="1"/>
</dbReference>
<dbReference type="OrthoDB" id="338531at2759"/>
<comment type="function">
    <text evidence="5">Binds preferentially DNA with A/T-rich content.</text>
</comment>
<keyword evidence="3" id="KW-0804">Transcription</keyword>
<dbReference type="InterPro" id="IPR009071">
    <property type="entry name" value="HMG_box_dom"/>
</dbReference>
<feature type="domain" description="HMG box" evidence="8">
    <location>
        <begin position="333"/>
        <end position="400"/>
    </location>
</feature>
<dbReference type="STRING" id="1088818.A0A2I0AG36"/>
<dbReference type="CDD" id="cd16872">
    <property type="entry name" value="ARID_HMGB9-like"/>
    <property type="match status" value="1"/>
</dbReference>
<keyword evidence="11" id="KW-1185">Reference proteome</keyword>
<dbReference type="AlphaFoldDB" id="A0A2I0AG36"/>
<feature type="region of interest" description="Disordered" evidence="7">
    <location>
        <begin position="416"/>
        <end position="524"/>
    </location>
</feature>
<dbReference type="SUPFAM" id="SSF46774">
    <property type="entry name" value="ARID-like"/>
    <property type="match status" value="1"/>
</dbReference>
<dbReference type="SMART" id="SM00501">
    <property type="entry name" value="BRIGHT"/>
    <property type="match status" value="1"/>
</dbReference>
<dbReference type="PANTHER" id="PTHR46691">
    <property type="entry name" value="HIGH MOBILITY GROUP B PROTEIN 9"/>
    <property type="match status" value="1"/>
</dbReference>
<evidence type="ECO:0000256" key="4">
    <source>
        <dbReference type="ARBA" id="ARBA00023242"/>
    </source>
</evidence>
<gene>
    <name evidence="10" type="primary">HMGB15</name>
    <name evidence="10" type="ORF">AXF42_Ash000344</name>
</gene>
<dbReference type="PROSITE" id="PS50118">
    <property type="entry name" value="HMG_BOX_2"/>
    <property type="match status" value="1"/>
</dbReference>
<dbReference type="Gene3D" id="1.10.30.10">
    <property type="entry name" value="High mobility group box domain"/>
    <property type="match status" value="1"/>
</dbReference>
<dbReference type="InterPro" id="IPR045303">
    <property type="entry name" value="ARID_HMGB9-like"/>
</dbReference>
<dbReference type="InterPro" id="IPR036431">
    <property type="entry name" value="ARID_dom_sf"/>
</dbReference>
<dbReference type="GO" id="GO:0005634">
    <property type="term" value="C:nucleus"/>
    <property type="evidence" value="ECO:0007669"/>
    <property type="project" value="UniProtKB-UniRule"/>
</dbReference>
<dbReference type="CDD" id="cd22009">
    <property type="entry name" value="HMG-box_AtHMGB9-like"/>
    <property type="match status" value="1"/>
</dbReference>
<keyword evidence="1" id="KW-0805">Transcription regulation</keyword>